<dbReference type="EMBL" id="CP021422">
    <property type="protein sequence ID" value="ASB41285.1"/>
    <property type="molecule type" value="Genomic_DNA"/>
</dbReference>
<dbReference type="PROSITE" id="PS51737">
    <property type="entry name" value="RECOMBINASE_DNA_BIND"/>
    <property type="match status" value="1"/>
</dbReference>
<dbReference type="Proteomes" id="UP000196710">
    <property type="component" value="Chromosome"/>
</dbReference>
<protein>
    <submittedName>
        <fullName evidence="3">Recombinase family protein</fullName>
    </submittedName>
</protein>
<dbReference type="GO" id="GO:0000150">
    <property type="term" value="F:DNA strand exchange activity"/>
    <property type="evidence" value="ECO:0007669"/>
    <property type="project" value="InterPro"/>
</dbReference>
<dbReference type="Gene3D" id="3.90.1750.20">
    <property type="entry name" value="Putative Large Serine Recombinase, Chain B, Domain 2"/>
    <property type="match status" value="1"/>
</dbReference>
<reference evidence="3 5" key="3">
    <citation type="submission" date="2020-11" db="EMBL/GenBank/DDBJ databases">
        <title>Closed and high quality bacterial genomes of the OMM12 community.</title>
        <authorList>
            <person name="Marbouty M."/>
            <person name="Lamy-Besnier Q."/>
            <person name="Debarbieux L."/>
            <person name="Koszul R."/>
        </authorList>
    </citation>
    <scope>NUCLEOTIDE SEQUENCE [LARGE SCALE GENOMIC DNA]</scope>
    <source>
        <strain evidence="3 5">KB18</strain>
    </source>
</reference>
<dbReference type="KEGG" id="amur:ADH66_11830"/>
<evidence type="ECO:0000259" key="1">
    <source>
        <dbReference type="PROSITE" id="PS51737"/>
    </source>
</evidence>
<gene>
    <name evidence="2" type="ORF">ADH66_11830</name>
    <name evidence="3" type="ORF">I5Q82_02140</name>
</gene>
<organism evidence="3 5">
    <name type="scientific">Acutalibacter muris</name>
    <dbReference type="NCBI Taxonomy" id="1796620"/>
    <lineage>
        <taxon>Bacteria</taxon>
        <taxon>Bacillati</taxon>
        <taxon>Bacillota</taxon>
        <taxon>Clostridia</taxon>
        <taxon>Eubacteriales</taxon>
        <taxon>Acutalibacteraceae</taxon>
        <taxon>Acutalibacter</taxon>
    </lineage>
</organism>
<dbReference type="Pfam" id="PF07508">
    <property type="entry name" value="Recombinase"/>
    <property type="match status" value="1"/>
</dbReference>
<dbReference type="InterPro" id="IPR050639">
    <property type="entry name" value="SSR_resolvase"/>
</dbReference>
<dbReference type="AlphaFoldDB" id="A0A1Z2XS85"/>
<evidence type="ECO:0000313" key="4">
    <source>
        <dbReference type="Proteomes" id="UP000196710"/>
    </source>
</evidence>
<dbReference type="PANTHER" id="PTHR30461:SF23">
    <property type="entry name" value="DNA RECOMBINASE-RELATED"/>
    <property type="match status" value="1"/>
</dbReference>
<name>A0A1Z2XS85_9FIRM</name>
<sequence length="116" mass="13254">MSNRYIPYGYKFEAGQPIPHPDESKIVQEIFAHYSAGDSLKVIAEDLTYRQVEYSPGKTSWDKARIKRILENSRYIGSDEYPALISKEQFVAANLKKEQTNTNEYLGHCGQQFGGM</sequence>
<dbReference type="InterPro" id="IPR011109">
    <property type="entry name" value="DNA_bind_recombinase_dom"/>
</dbReference>
<evidence type="ECO:0000313" key="5">
    <source>
        <dbReference type="Proteomes" id="UP000596035"/>
    </source>
</evidence>
<dbReference type="RefSeq" id="WP_066540500.1">
    <property type="nucleotide sequence ID" value="NZ_CP021422.1"/>
</dbReference>
<dbReference type="Proteomes" id="UP000596035">
    <property type="component" value="Chromosome"/>
</dbReference>
<proteinExistence type="predicted"/>
<reference evidence="2" key="1">
    <citation type="journal article" date="2017" name="Genome Announc.">
        <title>High-Quality Whole-Genome Sequences of the Oligo-Mouse-Microbiota Bacterial Community.</title>
        <authorList>
            <person name="Garzetti D."/>
            <person name="Brugiroux S."/>
            <person name="Bunk B."/>
            <person name="Pukall R."/>
            <person name="McCoy K.D."/>
            <person name="Macpherson A.J."/>
            <person name="Stecher B."/>
        </authorList>
    </citation>
    <scope>NUCLEOTIDE SEQUENCE</scope>
    <source>
        <strain evidence="2">KB18</strain>
    </source>
</reference>
<reference evidence="4" key="2">
    <citation type="submission" date="2017-05" db="EMBL/GenBank/DDBJ databases">
        <title>Improved OligoMM genomes.</title>
        <authorList>
            <person name="Garzetti D."/>
        </authorList>
    </citation>
    <scope>NUCLEOTIDE SEQUENCE [LARGE SCALE GENOMIC DNA]</scope>
    <source>
        <strain evidence="4">KB18</strain>
    </source>
</reference>
<accession>A0A1Z2XS85</accession>
<feature type="domain" description="Recombinase" evidence="1">
    <location>
        <begin position="7"/>
        <end position="103"/>
    </location>
</feature>
<keyword evidence="4" id="KW-1185">Reference proteome</keyword>
<evidence type="ECO:0000313" key="3">
    <source>
        <dbReference type="EMBL" id="QQR30552.1"/>
    </source>
</evidence>
<dbReference type="EMBL" id="CP065321">
    <property type="protein sequence ID" value="QQR30552.1"/>
    <property type="molecule type" value="Genomic_DNA"/>
</dbReference>
<dbReference type="InterPro" id="IPR038109">
    <property type="entry name" value="DNA_bind_recomb_sf"/>
</dbReference>
<dbReference type="PANTHER" id="PTHR30461">
    <property type="entry name" value="DNA-INVERTASE FROM LAMBDOID PROPHAGE"/>
    <property type="match status" value="1"/>
</dbReference>
<evidence type="ECO:0000313" key="2">
    <source>
        <dbReference type="EMBL" id="ASB41285.1"/>
    </source>
</evidence>
<dbReference type="GO" id="GO:0003677">
    <property type="term" value="F:DNA binding"/>
    <property type="evidence" value="ECO:0007669"/>
    <property type="project" value="InterPro"/>
</dbReference>